<proteinExistence type="predicted"/>
<dbReference type="AlphaFoldDB" id="A0A093BD72"/>
<feature type="domain" description="Immunoglobulin V-set" evidence="4">
    <location>
        <begin position="11"/>
        <end position="49"/>
    </location>
</feature>
<name>A0A093BD72_CHAPE</name>
<reference evidence="6" key="1">
    <citation type="submission" date="2013-08" db="EMBL/GenBank/DDBJ databases">
        <title>Genome evolution of avian class.</title>
        <authorList>
            <person name="Zhang G."/>
            <person name="Li C."/>
        </authorList>
    </citation>
    <scope>NUCLEOTIDE SEQUENCE [LARGE SCALE GENOMIC DNA]</scope>
</reference>
<reference evidence="5 6" key="2">
    <citation type="journal article" date="2014" name="Science">
        <title>Comparative genomics reveals insights into avian genome evolution and adaptation.</title>
        <authorList>
            <consortium name="Avian Genome Consortium"/>
            <person name="Zhang G."/>
            <person name="Li C."/>
            <person name="Li Q."/>
            <person name="Li B."/>
            <person name="Larkin D.M."/>
            <person name="Lee C."/>
            <person name="Storz J.F."/>
            <person name="Antunes A."/>
            <person name="Greenwold M.J."/>
            <person name="Meredith R.W."/>
            <person name="Odeen A."/>
            <person name="Cui J."/>
            <person name="Zhou Q."/>
            <person name="Xu L."/>
            <person name="Pan H."/>
            <person name="Wang Z."/>
            <person name="Jin L."/>
            <person name="Zhang P."/>
            <person name="Hu H."/>
            <person name="Yang W."/>
            <person name="Hu J."/>
            <person name="Xiao J."/>
            <person name="Yang Z."/>
            <person name="Liu Y."/>
            <person name="Xie Q."/>
            <person name="Yu H."/>
            <person name="Lian J."/>
            <person name="Wen P."/>
            <person name="Zhang F."/>
            <person name="Li H."/>
            <person name="Zeng Y."/>
            <person name="Xiong Z."/>
            <person name="Liu S."/>
            <person name="Zhou L."/>
            <person name="Huang Z."/>
            <person name="An N."/>
            <person name="Wang J."/>
            <person name="Zheng Q."/>
            <person name="Xiong Y."/>
            <person name="Wang G."/>
            <person name="Wang B."/>
            <person name="Wang J."/>
            <person name="Fan Y."/>
            <person name="da Fonseca R.R."/>
            <person name="Alfaro-Nunez A."/>
            <person name="Schubert M."/>
            <person name="Orlando L."/>
            <person name="Mourier T."/>
            <person name="Howard J.T."/>
            <person name="Ganapathy G."/>
            <person name="Pfenning A."/>
            <person name="Whitney O."/>
            <person name="Rivas M.V."/>
            <person name="Hara E."/>
            <person name="Smith J."/>
            <person name="Farre M."/>
            <person name="Narayan J."/>
            <person name="Slavov G."/>
            <person name="Romanov M.N."/>
            <person name="Borges R."/>
            <person name="Machado J.P."/>
            <person name="Khan I."/>
            <person name="Springer M.S."/>
            <person name="Gatesy J."/>
            <person name="Hoffmann F.G."/>
            <person name="Opazo J.C."/>
            <person name="Hastad O."/>
            <person name="Sawyer R.H."/>
            <person name="Kim H."/>
            <person name="Kim K.W."/>
            <person name="Kim H.J."/>
            <person name="Cho S."/>
            <person name="Li N."/>
            <person name="Huang Y."/>
            <person name="Bruford M.W."/>
            <person name="Zhan X."/>
            <person name="Dixon A."/>
            <person name="Bertelsen M.F."/>
            <person name="Derryberry E."/>
            <person name="Warren W."/>
            <person name="Wilson R.K."/>
            <person name="Li S."/>
            <person name="Ray D.A."/>
            <person name="Green R.E."/>
            <person name="O'Brien S.J."/>
            <person name="Griffin D."/>
            <person name="Johnson W.E."/>
            <person name="Haussler D."/>
            <person name="Ryder O.A."/>
            <person name="Willerslev E."/>
            <person name="Graves G.R."/>
            <person name="Alstrom P."/>
            <person name="Fjeldsa J."/>
            <person name="Mindell D.P."/>
            <person name="Edwards S.V."/>
            <person name="Braun E.L."/>
            <person name="Rahbek C."/>
            <person name="Burt D.W."/>
            <person name="Houde P."/>
            <person name="Zhang Y."/>
            <person name="Yang H."/>
            <person name="Wang J."/>
            <person name="Jarvis E.D."/>
            <person name="Gilbert M.T."/>
            <person name="Wang J."/>
        </authorList>
    </citation>
    <scope>NUCLEOTIDE SEQUENCE [LARGE SCALE GENOMIC DNA]</scope>
    <source>
        <strain evidence="5">M959</strain>
    </source>
</reference>
<accession>A0A093BD72</accession>
<dbReference type="PANTHER" id="PTHR24100">
    <property type="entry name" value="BUTYROPHILIN"/>
    <property type="match status" value="1"/>
</dbReference>
<dbReference type="Proteomes" id="UP000031515">
    <property type="component" value="Unassembled WGS sequence"/>
</dbReference>
<protein>
    <recommendedName>
        <fullName evidence="4">Immunoglobulin V-set domain-containing protein</fullName>
    </recommendedName>
</protein>
<dbReference type="InterPro" id="IPR013783">
    <property type="entry name" value="Ig-like_fold"/>
</dbReference>
<dbReference type="PANTHER" id="PTHR24100:SF130">
    <property type="entry name" value="BUTYROPHILIN-LIKE PROTEIN 9"/>
    <property type="match status" value="1"/>
</dbReference>
<keyword evidence="3" id="KW-0393">Immunoglobulin domain</keyword>
<comment type="subcellular location">
    <subcellularLocation>
        <location evidence="1">Membrane</location>
    </subcellularLocation>
</comment>
<evidence type="ECO:0000256" key="1">
    <source>
        <dbReference type="ARBA" id="ARBA00004370"/>
    </source>
</evidence>
<dbReference type="InterPro" id="IPR050504">
    <property type="entry name" value="IgSF_BTN/MOG"/>
</dbReference>
<evidence type="ECO:0000313" key="6">
    <source>
        <dbReference type="Proteomes" id="UP000031515"/>
    </source>
</evidence>
<feature type="non-terminal residue" evidence="5">
    <location>
        <position position="1"/>
    </location>
</feature>
<keyword evidence="2" id="KW-0472">Membrane</keyword>
<feature type="non-terminal residue" evidence="5">
    <location>
        <position position="53"/>
    </location>
</feature>
<dbReference type="InterPro" id="IPR036179">
    <property type="entry name" value="Ig-like_dom_sf"/>
</dbReference>
<evidence type="ECO:0000256" key="2">
    <source>
        <dbReference type="ARBA" id="ARBA00023136"/>
    </source>
</evidence>
<dbReference type="GO" id="GO:0009897">
    <property type="term" value="C:external side of plasma membrane"/>
    <property type="evidence" value="ECO:0007669"/>
    <property type="project" value="TreeGrafter"/>
</dbReference>
<dbReference type="Pfam" id="PF07686">
    <property type="entry name" value="V-set"/>
    <property type="match status" value="1"/>
</dbReference>
<evidence type="ECO:0000259" key="4">
    <source>
        <dbReference type="Pfam" id="PF07686"/>
    </source>
</evidence>
<comment type="caution">
    <text evidence="5">The sequence shown here is derived from an EMBL/GenBank/DDBJ whole genome shotgun (WGS) entry which is preliminary data.</text>
</comment>
<evidence type="ECO:0000313" key="5">
    <source>
        <dbReference type="EMBL" id="KFU83411.1"/>
    </source>
</evidence>
<dbReference type="Gene3D" id="2.60.40.10">
    <property type="entry name" value="Immunoglobulins"/>
    <property type="match status" value="1"/>
</dbReference>
<dbReference type="EMBL" id="AVOS01070422">
    <property type="protein sequence ID" value="KFU83411.1"/>
    <property type="molecule type" value="Genomic_DNA"/>
</dbReference>
<gene>
    <name evidence="5" type="ORF">M959_00025</name>
</gene>
<dbReference type="GO" id="GO:0005102">
    <property type="term" value="F:signaling receptor binding"/>
    <property type="evidence" value="ECO:0007669"/>
    <property type="project" value="TreeGrafter"/>
</dbReference>
<keyword evidence="6" id="KW-1185">Reference proteome</keyword>
<organism evidence="5 6">
    <name type="scientific">Chaetura pelagica</name>
    <name type="common">Chimney swift</name>
    <name type="synonym">Hirundo pelagica</name>
    <dbReference type="NCBI Taxonomy" id="8897"/>
    <lineage>
        <taxon>Eukaryota</taxon>
        <taxon>Metazoa</taxon>
        <taxon>Chordata</taxon>
        <taxon>Craniata</taxon>
        <taxon>Vertebrata</taxon>
        <taxon>Euteleostomi</taxon>
        <taxon>Archelosauria</taxon>
        <taxon>Archosauria</taxon>
        <taxon>Dinosauria</taxon>
        <taxon>Saurischia</taxon>
        <taxon>Theropoda</taxon>
        <taxon>Coelurosauria</taxon>
        <taxon>Aves</taxon>
        <taxon>Neognathae</taxon>
        <taxon>Neoaves</taxon>
        <taxon>Strisores</taxon>
        <taxon>Apodiformes</taxon>
        <taxon>Apodidae</taxon>
        <taxon>Apodinae</taxon>
        <taxon>Chaetura</taxon>
    </lineage>
</organism>
<evidence type="ECO:0000256" key="3">
    <source>
        <dbReference type="ARBA" id="ARBA00023319"/>
    </source>
</evidence>
<dbReference type="GO" id="GO:0001817">
    <property type="term" value="P:regulation of cytokine production"/>
    <property type="evidence" value="ECO:0007669"/>
    <property type="project" value="TreeGrafter"/>
</dbReference>
<dbReference type="SUPFAM" id="SSF48726">
    <property type="entry name" value="Immunoglobulin"/>
    <property type="match status" value="1"/>
</dbReference>
<dbReference type="GO" id="GO:0050852">
    <property type="term" value="P:T cell receptor signaling pathway"/>
    <property type="evidence" value="ECO:0007669"/>
    <property type="project" value="TreeGrafter"/>
</dbReference>
<sequence length="53" mass="6048">YQGRTGVFQMEFHRGNVSLHLKNVTFSDQGRYTCTVFFDNSYSEVVVELLVAG</sequence>
<dbReference type="InterPro" id="IPR013106">
    <property type="entry name" value="Ig_V-set"/>
</dbReference>